<protein>
    <recommendedName>
        <fullName evidence="2">Antitoxin Xre/MbcA/ParS-like toxin-binding domain-containing protein</fullName>
    </recommendedName>
</protein>
<comment type="caution">
    <text evidence="1">The sequence shown here is derived from an EMBL/GenBank/DDBJ whole genome shotgun (WGS) entry which is preliminary data.</text>
</comment>
<reference evidence="1" key="1">
    <citation type="journal article" date="2015" name="Nature">
        <title>Complex archaea that bridge the gap between prokaryotes and eukaryotes.</title>
        <authorList>
            <person name="Spang A."/>
            <person name="Saw J.H."/>
            <person name="Jorgensen S.L."/>
            <person name="Zaremba-Niedzwiedzka K."/>
            <person name="Martijn J."/>
            <person name="Lind A.E."/>
            <person name="van Eijk R."/>
            <person name="Schleper C."/>
            <person name="Guy L."/>
            <person name="Ettema T.J."/>
        </authorList>
    </citation>
    <scope>NUCLEOTIDE SEQUENCE</scope>
</reference>
<evidence type="ECO:0008006" key="2">
    <source>
        <dbReference type="Google" id="ProtNLM"/>
    </source>
</evidence>
<evidence type="ECO:0000313" key="1">
    <source>
        <dbReference type="EMBL" id="KKN61689.1"/>
    </source>
</evidence>
<dbReference type="AlphaFoldDB" id="A0A0F9S3P0"/>
<name>A0A0F9S3P0_9ZZZZ</name>
<gene>
    <name evidence="1" type="ORF">LCGC14_0519640</name>
</gene>
<sequence>MKRWVNQKIPLLGGKTPKESLRDTKNIHLLIGLIKERENDDDRNGEFNSNQTYSTYLGIDVAHYGR</sequence>
<dbReference type="EMBL" id="LAZR01000650">
    <property type="protein sequence ID" value="KKN61689.1"/>
    <property type="molecule type" value="Genomic_DNA"/>
</dbReference>
<organism evidence="1">
    <name type="scientific">marine sediment metagenome</name>
    <dbReference type="NCBI Taxonomy" id="412755"/>
    <lineage>
        <taxon>unclassified sequences</taxon>
        <taxon>metagenomes</taxon>
        <taxon>ecological metagenomes</taxon>
    </lineage>
</organism>
<proteinExistence type="predicted"/>
<accession>A0A0F9S3P0</accession>